<dbReference type="RefSeq" id="WP_145259330.1">
    <property type="nucleotide sequence ID" value="NZ_CP036316.1"/>
</dbReference>
<dbReference type="InterPro" id="IPR029036">
    <property type="entry name" value="P5CR_dimer"/>
</dbReference>
<evidence type="ECO:0000256" key="7">
    <source>
        <dbReference type="ARBA" id="ARBA00023002"/>
    </source>
</evidence>
<keyword evidence="6 8" id="KW-0521">NADP</keyword>
<comment type="catalytic activity">
    <reaction evidence="8 11">
        <text>L-proline + NADP(+) = (S)-1-pyrroline-5-carboxylate + NADPH + 2 H(+)</text>
        <dbReference type="Rhea" id="RHEA:14109"/>
        <dbReference type="ChEBI" id="CHEBI:15378"/>
        <dbReference type="ChEBI" id="CHEBI:17388"/>
        <dbReference type="ChEBI" id="CHEBI:57783"/>
        <dbReference type="ChEBI" id="CHEBI:58349"/>
        <dbReference type="ChEBI" id="CHEBI:60039"/>
        <dbReference type="EC" id="1.5.1.2"/>
    </reaction>
</comment>
<dbReference type="FunFam" id="1.10.3730.10:FF:000001">
    <property type="entry name" value="Pyrroline-5-carboxylate reductase"/>
    <property type="match status" value="1"/>
</dbReference>
<feature type="binding site" evidence="10">
    <location>
        <position position="61"/>
    </location>
    <ligand>
        <name>NADPH</name>
        <dbReference type="ChEBI" id="CHEBI:57783"/>
    </ligand>
</feature>
<keyword evidence="5 8" id="KW-0641">Proline biosynthesis</keyword>
<dbReference type="SUPFAM" id="SSF48179">
    <property type="entry name" value="6-phosphogluconate dehydrogenase C-terminal domain-like"/>
    <property type="match status" value="1"/>
</dbReference>
<comment type="catalytic activity">
    <reaction evidence="8">
        <text>L-proline + NAD(+) = (S)-1-pyrroline-5-carboxylate + NADH + 2 H(+)</text>
        <dbReference type="Rhea" id="RHEA:14105"/>
        <dbReference type="ChEBI" id="CHEBI:15378"/>
        <dbReference type="ChEBI" id="CHEBI:17388"/>
        <dbReference type="ChEBI" id="CHEBI:57540"/>
        <dbReference type="ChEBI" id="CHEBI:57945"/>
        <dbReference type="ChEBI" id="CHEBI:60039"/>
        <dbReference type="EC" id="1.5.1.2"/>
    </reaction>
</comment>
<dbReference type="PIRSF" id="PIRSF000193">
    <property type="entry name" value="Pyrrol-5-carb_rd"/>
    <property type="match status" value="1"/>
</dbReference>
<dbReference type="GO" id="GO:0005737">
    <property type="term" value="C:cytoplasm"/>
    <property type="evidence" value="ECO:0007669"/>
    <property type="project" value="UniProtKB-SubCell"/>
</dbReference>
<evidence type="ECO:0000259" key="12">
    <source>
        <dbReference type="Pfam" id="PF03807"/>
    </source>
</evidence>
<dbReference type="NCBIfam" id="TIGR00112">
    <property type="entry name" value="proC"/>
    <property type="match status" value="1"/>
</dbReference>
<dbReference type="GO" id="GO:0055129">
    <property type="term" value="P:L-proline biosynthetic process"/>
    <property type="evidence" value="ECO:0007669"/>
    <property type="project" value="UniProtKB-UniRule"/>
</dbReference>
<dbReference type="Gene3D" id="1.10.3730.10">
    <property type="entry name" value="ProC C-terminal domain-like"/>
    <property type="match status" value="1"/>
</dbReference>
<evidence type="ECO:0000256" key="9">
    <source>
        <dbReference type="NCBIfam" id="TIGR00112"/>
    </source>
</evidence>
<gene>
    <name evidence="8 14" type="primary">proC</name>
    <name evidence="14" type="ORF">V22_04160</name>
</gene>
<evidence type="ECO:0000256" key="6">
    <source>
        <dbReference type="ARBA" id="ARBA00022857"/>
    </source>
</evidence>
<evidence type="ECO:0000256" key="1">
    <source>
        <dbReference type="ARBA" id="ARBA00004496"/>
    </source>
</evidence>
<dbReference type="SUPFAM" id="SSF51735">
    <property type="entry name" value="NAD(P)-binding Rossmann-fold domains"/>
    <property type="match status" value="1"/>
</dbReference>
<evidence type="ECO:0000256" key="3">
    <source>
        <dbReference type="ARBA" id="ARBA00022490"/>
    </source>
</evidence>
<feature type="domain" description="Pyrroline-5-carboxylate reductase catalytic N-terminal" evidence="12">
    <location>
        <begin position="8"/>
        <end position="103"/>
    </location>
</feature>
<dbReference type="EMBL" id="CP036316">
    <property type="protein sequence ID" value="QDT63198.1"/>
    <property type="molecule type" value="Genomic_DNA"/>
</dbReference>
<dbReference type="Pfam" id="PF14748">
    <property type="entry name" value="P5CR_dimer"/>
    <property type="match status" value="1"/>
</dbReference>
<dbReference type="PROSITE" id="PS00521">
    <property type="entry name" value="P5CR"/>
    <property type="match status" value="1"/>
</dbReference>
<comment type="pathway">
    <text evidence="8 11">Amino-acid biosynthesis; L-proline biosynthesis; L-proline from L-glutamate 5-semialdehyde: step 1/1.</text>
</comment>
<dbReference type="InterPro" id="IPR036291">
    <property type="entry name" value="NAD(P)-bd_dom_sf"/>
</dbReference>
<keyword evidence="7 8" id="KW-0560">Oxidoreductase</keyword>
<dbReference type="Pfam" id="PF03807">
    <property type="entry name" value="F420_oxidored"/>
    <property type="match status" value="1"/>
</dbReference>
<dbReference type="InterPro" id="IPR008927">
    <property type="entry name" value="6-PGluconate_DH-like_C_sf"/>
</dbReference>
<keyword evidence="3 8" id="KW-0963">Cytoplasm</keyword>
<evidence type="ECO:0000256" key="4">
    <source>
        <dbReference type="ARBA" id="ARBA00022605"/>
    </source>
</evidence>
<dbReference type="PANTHER" id="PTHR11645:SF0">
    <property type="entry name" value="PYRROLINE-5-CARBOXYLATE REDUCTASE 3"/>
    <property type="match status" value="1"/>
</dbReference>
<organism evidence="14 15">
    <name type="scientific">Calycomorphotria hydatis</name>
    <dbReference type="NCBI Taxonomy" id="2528027"/>
    <lineage>
        <taxon>Bacteria</taxon>
        <taxon>Pseudomonadati</taxon>
        <taxon>Planctomycetota</taxon>
        <taxon>Planctomycetia</taxon>
        <taxon>Planctomycetales</taxon>
        <taxon>Planctomycetaceae</taxon>
        <taxon>Calycomorphotria</taxon>
    </lineage>
</organism>
<sequence length="273" mass="27971">MDIVSTPRIGFLGSGRMATALAEGLITSQFCSANSIIASDPSEVARGIFTAATSANVTTSNAEVIEASDVIVLAVKPQKMSEVIEELKGDVDHSKLIISIAAGVSIATFTRGLGDHCRIIRVMPNTPCLVGAGASAFALGGQATDDDAKLVDRMLSTVGIVYRVEESALNAVTGLSGSGPAYVYQMIEALSDAGVLVGLPREMSTRLAAQTLLGGAKMVLDTEQHPAALKDAVTSPAGTTIAGLKELEDGALRATLINAVLAATDRSEELGAG</sequence>
<dbReference type="Proteomes" id="UP000319976">
    <property type="component" value="Chromosome"/>
</dbReference>
<dbReference type="PANTHER" id="PTHR11645">
    <property type="entry name" value="PYRROLINE-5-CARBOXYLATE REDUCTASE"/>
    <property type="match status" value="1"/>
</dbReference>
<dbReference type="KEGG" id="chya:V22_04160"/>
<dbReference type="UniPathway" id="UPA00098">
    <property type="reaction ID" value="UER00361"/>
</dbReference>
<comment type="similarity">
    <text evidence="2 8 11">Belongs to the pyrroline-5-carboxylate reductase family.</text>
</comment>
<reference evidence="14 15" key="1">
    <citation type="submission" date="2019-02" db="EMBL/GenBank/DDBJ databases">
        <title>Deep-cultivation of Planctomycetes and their phenomic and genomic characterization uncovers novel biology.</title>
        <authorList>
            <person name="Wiegand S."/>
            <person name="Jogler M."/>
            <person name="Boedeker C."/>
            <person name="Pinto D."/>
            <person name="Vollmers J."/>
            <person name="Rivas-Marin E."/>
            <person name="Kohn T."/>
            <person name="Peeters S.H."/>
            <person name="Heuer A."/>
            <person name="Rast P."/>
            <person name="Oberbeckmann S."/>
            <person name="Bunk B."/>
            <person name="Jeske O."/>
            <person name="Meyerdierks A."/>
            <person name="Storesund J.E."/>
            <person name="Kallscheuer N."/>
            <person name="Luecker S."/>
            <person name="Lage O.M."/>
            <person name="Pohl T."/>
            <person name="Merkel B.J."/>
            <person name="Hornburger P."/>
            <person name="Mueller R.-W."/>
            <person name="Bruemmer F."/>
            <person name="Labrenz M."/>
            <person name="Spormann A.M."/>
            <person name="Op den Camp H."/>
            <person name="Overmann J."/>
            <person name="Amann R."/>
            <person name="Jetten M.S.M."/>
            <person name="Mascher T."/>
            <person name="Medema M.H."/>
            <person name="Devos D.P."/>
            <person name="Kaster A.-K."/>
            <person name="Ovreas L."/>
            <person name="Rohde M."/>
            <person name="Galperin M.Y."/>
            <person name="Jogler C."/>
        </authorList>
    </citation>
    <scope>NUCLEOTIDE SEQUENCE [LARGE SCALE GENOMIC DNA]</scope>
    <source>
        <strain evidence="14 15">V22</strain>
    </source>
</reference>
<feature type="binding site" evidence="10">
    <location>
        <begin position="12"/>
        <end position="17"/>
    </location>
    <ligand>
        <name>NADP(+)</name>
        <dbReference type="ChEBI" id="CHEBI:58349"/>
    </ligand>
</feature>
<evidence type="ECO:0000256" key="2">
    <source>
        <dbReference type="ARBA" id="ARBA00005525"/>
    </source>
</evidence>
<dbReference type="EC" id="1.5.1.2" evidence="8 9"/>
<evidence type="ECO:0000259" key="13">
    <source>
        <dbReference type="Pfam" id="PF14748"/>
    </source>
</evidence>
<feature type="binding site" evidence="10">
    <location>
        <begin position="74"/>
        <end position="77"/>
    </location>
    <ligand>
        <name>NADP(+)</name>
        <dbReference type="ChEBI" id="CHEBI:58349"/>
    </ligand>
</feature>
<keyword evidence="15" id="KW-1185">Reference proteome</keyword>
<dbReference type="GO" id="GO:0004735">
    <property type="term" value="F:pyrroline-5-carboxylate reductase activity"/>
    <property type="evidence" value="ECO:0007669"/>
    <property type="project" value="UniProtKB-UniRule"/>
</dbReference>
<dbReference type="InterPro" id="IPR053790">
    <property type="entry name" value="P5CR-like_CS"/>
</dbReference>
<protein>
    <recommendedName>
        <fullName evidence="8 9">Pyrroline-5-carboxylate reductase</fullName>
        <shortName evidence="8">P5C reductase</shortName>
        <shortName evidence="8">P5CR</shortName>
        <ecNumber evidence="8 9">1.5.1.2</ecNumber>
    </recommendedName>
    <alternativeName>
        <fullName evidence="8">PCA reductase</fullName>
    </alternativeName>
</protein>
<dbReference type="InterPro" id="IPR000304">
    <property type="entry name" value="Pyrroline-COOH_reductase"/>
</dbReference>
<feature type="domain" description="Pyrroline-5-carboxylate reductase dimerisation" evidence="13">
    <location>
        <begin position="166"/>
        <end position="270"/>
    </location>
</feature>
<evidence type="ECO:0000256" key="10">
    <source>
        <dbReference type="PIRSR" id="PIRSR000193-1"/>
    </source>
</evidence>
<comment type="subcellular location">
    <subcellularLocation>
        <location evidence="1 8">Cytoplasm</location>
    </subcellularLocation>
</comment>
<evidence type="ECO:0000256" key="11">
    <source>
        <dbReference type="RuleBase" id="RU003903"/>
    </source>
</evidence>
<name>A0A517T4A2_9PLAN</name>
<evidence type="ECO:0000256" key="5">
    <source>
        <dbReference type="ARBA" id="ARBA00022650"/>
    </source>
</evidence>
<dbReference type="Gene3D" id="3.40.50.720">
    <property type="entry name" value="NAD(P)-binding Rossmann-like Domain"/>
    <property type="match status" value="1"/>
</dbReference>
<dbReference type="InterPro" id="IPR028939">
    <property type="entry name" value="P5C_Rdtase_cat_N"/>
</dbReference>
<keyword evidence="4 8" id="KW-0028">Amino-acid biosynthesis</keyword>
<dbReference type="FunFam" id="3.40.50.720:FF:000190">
    <property type="entry name" value="Pyrroline-5-carboxylate reductase"/>
    <property type="match status" value="1"/>
</dbReference>
<comment type="function">
    <text evidence="8">Catalyzes the reduction of 1-pyrroline-5-carboxylate (PCA) to L-proline.</text>
</comment>
<accession>A0A517T4A2</accession>
<dbReference type="AlphaFoldDB" id="A0A517T4A2"/>
<evidence type="ECO:0000313" key="14">
    <source>
        <dbReference type="EMBL" id="QDT63198.1"/>
    </source>
</evidence>
<evidence type="ECO:0000256" key="8">
    <source>
        <dbReference type="HAMAP-Rule" id="MF_01925"/>
    </source>
</evidence>
<proteinExistence type="inferred from homology"/>
<dbReference type="OrthoDB" id="9805754at2"/>
<dbReference type="HAMAP" id="MF_01925">
    <property type="entry name" value="P5C_reductase"/>
    <property type="match status" value="1"/>
</dbReference>
<evidence type="ECO:0000313" key="15">
    <source>
        <dbReference type="Proteomes" id="UP000319976"/>
    </source>
</evidence>